<accession>A0A1Z4GIT0</accession>
<dbReference type="AlphaFoldDB" id="A0A1Z4GIT0"/>
<feature type="domain" description="PPM-type phosphatase" evidence="2">
    <location>
        <begin position="11"/>
        <end position="236"/>
    </location>
</feature>
<keyword evidence="1" id="KW-1133">Transmembrane helix</keyword>
<evidence type="ECO:0000259" key="2">
    <source>
        <dbReference type="Pfam" id="PF13672"/>
    </source>
</evidence>
<organism evidence="3 4">
    <name type="scientific">Anabaenopsis circularis NIES-21</name>
    <dbReference type="NCBI Taxonomy" id="1085406"/>
    <lineage>
        <taxon>Bacteria</taxon>
        <taxon>Bacillati</taxon>
        <taxon>Cyanobacteriota</taxon>
        <taxon>Cyanophyceae</taxon>
        <taxon>Nostocales</taxon>
        <taxon>Nodulariaceae</taxon>
        <taxon>Anabaenopsis</taxon>
    </lineage>
</organism>
<dbReference type="InterPro" id="IPR036457">
    <property type="entry name" value="PPM-type-like_dom_sf"/>
</dbReference>
<proteinExistence type="predicted"/>
<dbReference type="Pfam" id="PF13672">
    <property type="entry name" value="PP2C_2"/>
    <property type="match status" value="1"/>
</dbReference>
<reference evidence="3 4" key="1">
    <citation type="submission" date="2017-06" db="EMBL/GenBank/DDBJ databases">
        <title>Genome sequencing of cyanobaciteial culture collection at National Institute for Environmental Studies (NIES).</title>
        <authorList>
            <person name="Hirose Y."/>
            <person name="Shimura Y."/>
            <person name="Fujisawa T."/>
            <person name="Nakamura Y."/>
            <person name="Kawachi M."/>
        </authorList>
    </citation>
    <scope>NUCLEOTIDE SEQUENCE [LARGE SCALE GENOMIC DNA]</scope>
    <source>
        <strain evidence="3 4">NIES-21</strain>
    </source>
</reference>
<evidence type="ECO:0000313" key="3">
    <source>
        <dbReference type="EMBL" id="BAY17375.1"/>
    </source>
</evidence>
<keyword evidence="1" id="KW-0812">Transmembrane</keyword>
<dbReference type="EMBL" id="AP018174">
    <property type="protein sequence ID" value="BAY17375.1"/>
    <property type="molecule type" value="Genomic_DNA"/>
</dbReference>
<dbReference type="InterPro" id="IPR001932">
    <property type="entry name" value="PPM-type_phosphatase-like_dom"/>
</dbReference>
<protein>
    <recommendedName>
        <fullName evidence="2">PPM-type phosphatase domain-containing protein</fullName>
    </recommendedName>
</protein>
<evidence type="ECO:0000256" key="1">
    <source>
        <dbReference type="SAM" id="Phobius"/>
    </source>
</evidence>
<keyword evidence="4" id="KW-1185">Reference proteome</keyword>
<evidence type="ECO:0000313" key="4">
    <source>
        <dbReference type="Proteomes" id="UP000218287"/>
    </source>
</evidence>
<keyword evidence="1" id="KW-0472">Membrane</keyword>
<gene>
    <name evidence="3" type="ORF">NIES21_32120</name>
</gene>
<feature type="transmembrane region" description="Helical" evidence="1">
    <location>
        <begin position="384"/>
        <end position="403"/>
    </location>
</feature>
<dbReference type="SUPFAM" id="SSF81606">
    <property type="entry name" value="PP2C-like"/>
    <property type="match status" value="1"/>
</dbReference>
<feature type="transmembrane region" description="Helical" evidence="1">
    <location>
        <begin position="316"/>
        <end position="336"/>
    </location>
</feature>
<dbReference type="Gene3D" id="3.60.40.10">
    <property type="entry name" value="PPM-type phosphatase domain"/>
    <property type="match status" value="1"/>
</dbReference>
<feature type="transmembrane region" description="Helical" evidence="1">
    <location>
        <begin position="342"/>
        <end position="363"/>
    </location>
</feature>
<dbReference type="OrthoDB" id="9805674at2"/>
<name>A0A1Z4GIT0_9CYAN</name>
<sequence length="435" mass="48667">MGWKAIACSATGTCHIDRNVPCQDYGDYIVIDDVIVGAVADGAGSAKHSDIGSKLAVKTTLSHLYRLLRWNKRKNEDLRKPITPDIAKKTFNDTLTKVKDVLNKEVQSKGFSINDLACTLLVFCATPTWIAAMQIGDGFIVVKLKESNNYQLLFPPDKGEYANETTFVTSTNAFSRMKVDVIIGKQEFICASTDGLERLAIDFRTGEAFSGFFNPFEQGLRERDKHEEEKSLEDWLYSEGVNARTDDDKTLLVCLYEESGLNRQSSLESQSPSQLSSKGKAHNHLTNVKEDFHDKSYGLRDSNFSKSQTLPNIEHSFIAISFFCHIFAGWILSISFFLFPSFIAGIIVLLLTILVMVVTICNLKDYFIKLLQAFSWLTENSKKSLAVVLSFLLSILGIVIGFYCSQLSSSPTYEKKSRGNILQSIDITNNNLTKK</sequence>
<dbReference type="Proteomes" id="UP000218287">
    <property type="component" value="Chromosome"/>
</dbReference>